<accession>A0A928Z824</accession>
<comment type="caution">
    <text evidence="1">The sequence shown here is derived from an EMBL/GenBank/DDBJ whole genome shotgun (WGS) entry which is preliminary data.</text>
</comment>
<sequence>MQTVQAICCPNCGSIAKRFYSVNAKRINADCPKNLVTRTECPTCDYLMVTCSMDGRVIEAYAPGIAIPRCDVRWKNWHDLPQVSPSSKTELNLDLI</sequence>
<dbReference type="AlphaFoldDB" id="A0A928Z824"/>
<organism evidence="1 2">
    <name type="scientific">Zarconia navalis LEGE 11467</name>
    <dbReference type="NCBI Taxonomy" id="1828826"/>
    <lineage>
        <taxon>Bacteria</taxon>
        <taxon>Bacillati</taxon>
        <taxon>Cyanobacteriota</taxon>
        <taxon>Cyanophyceae</taxon>
        <taxon>Oscillatoriophycideae</taxon>
        <taxon>Oscillatoriales</taxon>
        <taxon>Oscillatoriales incertae sedis</taxon>
        <taxon>Zarconia</taxon>
        <taxon>Zarconia navalis</taxon>
    </lineage>
</organism>
<evidence type="ECO:0000313" key="1">
    <source>
        <dbReference type="EMBL" id="MBE9039386.1"/>
    </source>
</evidence>
<name>A0A928Z824_9CYAN</name>
<dbReference type="Proteomes" id="UP000621799">
    <property type="component" value="Unassembled WGS sequence"/>
</dbReference>
<protein>
    <submittedName>
        <fullName evidence="1">Uncharacterized protein</fullName>
    </submittedName>
</protein>
<dbReference type="RefSeq" id="WP_264319647.1">
    <property type="nucleotide sequence ID" value="NZ_JADEXN010000008.1"/>
</dbReference>
<reference evidence="1" key="1">
    <citation type="submission" date="2020-10" db="EMBL/GenBank/DDBJ databases">
        <authorList>
            <person name="Castelo-Branco R."/>
            <person name="Eusebio N."/>
            <person name="Adriana R."/>
            <person name="Vieira A."/>
            <person name="Brugerolle De Fraissinette N."/>
            <person name="Rezende De Castro R."/>
            <person name="Schneider M.P."/>
            <person name="Vasconcelos V."/>
            <person name="Leao P.N."/>
        </authorList>
    </citation>
    <scope>NUCLEOTIDE SEQUENCE</scope>
    <source>
        <strain evidence="1">LEGE 11467</strain>
    </source>
</reference>
<gene>
    <name evidence="1" type="ORF">IQ235_01065</name>
</gene>
<keyword evidence="2" id="KW-1185">Reference proteome</keyword>
<dbReference type="EMBL" id="JADEXN010000008">
    <property type="protein sequence ID" value="MBE9039386.1"/>
    <property type="molecule type" value="Genomic_DNA"/>
</dbReference>
<proteinExistence type="predicted"/>
<evidence type="ECO:0000313" key="2">
    <source>
        <dbReference type="Proteomes" id="UP000621799"/>
    </source>
</evidence>